<dbReference type="Pfam" id="PF13519">
    <property type="entry name" value="VWA_2"/>
    <property type="match status" value="1"/>
</dbReference>
<evidence type="ECO:0000313" key="4">
    <source>
        <dbReference type="Proteomes" id="UP000249590"/>
    </source>
</evidence>
<organism evidence="3 4">
    <name type="scientific">Acuticoccus sediminis</name>
    <dbReference type="NCBI Taxonomy" id="2184697"/>
    <lineage>
        <taxon>Bacteria</taxon>
        <taxon>Pseudomonadati</taxon>
        <taxon>Pseudomonadota</taxon>
        <taxon>Alphaproteobacteria</taxon>
        <taxon>Hyphomicrobiales</taxon>
        <taxon>Amorphaceae</taxon>
        <taxon>Acuticoccus</taxon>
    </lineage>
</organism>
<evidence type="ECO:0000259" key="2">
    <source>
        <dbReference type="SMART" id="SM00327"/>
    </source>
</evidence>
<dbReference type="SMART" id="SM00327">
    <property type="entry name" value="VWA"/>
    <property type="match status" value="1"/>
</dbReference>
<keyword evidence="1" id="KW-1133">Transmembrane helix</keyword>
<dbReference type="EMBL" id="QHHQ01000001">
    <property type="protein sequence ID" value="RAI04258.1"/>
    <property type="molecule type" value="Genomic_DNA"/>
</dbReference>
<name>A0A8B2NVS0_9HYPH</name>
<comment type="caution">
    <text evidence="3">The sequence shown here is derived from an EMBL/GenBank/DDBJ whole genome shotgun (WGS) entry which is preliminary data.</text>
</comment>
<dbReference type="RefSeq" id="WP_111343593.1">
    <property type="nucleotide sequence ID" value="NZ_QHHQ01000001.1"/>
</dbReference>
<dbReference type="InterPro" id="IPR036465">
    <property type="entry name" value="vWFA_dom_sf"/>
</dbReference>
<accession>A0A8B2NVS0</accession>
<dbReference type="CDD" id="cd00198">
    <property type="entry name" value="vWFA"/>
    <property type="match status" value="1"/>
</dbReference>
<dbReference type="OrthoDB" id="8456929at2"/>
<reference evidence="3 4" key="1">
    <citation type="submission" date="2018-05" db="EMBL/GenBank/DDBJ databases">
        <title>Acuticoccus sediminis sp. nov., isolated from deep-sea sediment of Indian Ocean.</title>
        <authorList>
            <person name="Liu X."/>
            <person name="Lai Q."/>
            <person name="Du Y."/>
            <person name="Sun F."/>
            <person name="Zhang X."/>
            <person name="Wang S."/>
            <person name="Shao Z."/>
        </authorList>
    </citation>
    <scope>NUCLEOTIDE SEQUENCE [LARGE SCALE GENOMIC DNA]</scope>
    <source>
        <strain evidence="3 4">PTG4-2</strain>
    </source>
</reference>
<dbReference type="SUPFAM" id="SSF53300">
    <property type="entry name" value="vWA-like"/>
    <property type="match status" value="1"/>
</dbReference>
<feature type="domain" description="VWFA" evidence="2">
    <location>
        <begin position="93"/>
        <end position="268"/>
    </location>
</feature>
<dbReference type="AlphaFoldDB" id="A0A8B2NVS0"/>
<evidence type="ECO:0000313" key="3">
    <source>
        <dbReference type="EMBL" id="RAI04258.1"/>
    </source>
</evidence>
<gene>
    <name evidence="3" type="ORF">DLJ53_07390</name>
</gene>
<keyword evidence="1" id="KW-0472">Membrane</keyword>
<dbReference type="Gene3D" id="3.40.50.410">
    <property type="entry name" value="von Willebrand factor, type A domain"/>
    <property type="match status" value="1"/>
</dbReference>
<keyword evidence="4" id="KW-1185">Reference proteome</keyword>
<sequence>MIEVLGLTLLRPLWLLALPATLALALFAARRERRSEWASLIDQQLAPHLRALGFMRAAGRDRRIPCLAAAAGIASVALAGPATTSPTAPALRSLDTLVIAVDLSKSMTEGGALETVQAATVRLLQTAGRPVALVLYAGDAYLASAPSDDPHLLETVVAAFGADTMPDTGSRPDRALTLAADILAGAAGRRRDVVLVSDGGGVGPEALHEAEALARSGAVVSVIYVPPTERPYGMPAPDPDALAALARAGGGTMVAAPSAQGLADRLAASATATVPHEIAALMFEDHGRAILVLALLPALLLFRRVR</sequence>
<protein>
    <recommendedName>
        <fullName evidence="2">VWFA domain-containing protein</fullName>
    </recommendedName>
</protein>
<evidence type="ECO:0000256" key="1">
    <source>
        <dbReference type="SAM" id="Phobius"/>
    </source>
</evidence>
<dbReference type="Proteomes" id="UP000249590">
    <property type="component" value="Unassembled WGS sequence"/>
</dbReference>
<dbReference type="InterPro" id="IPR002035">
    <property type="entry name" value="VWF_A"/>
</dbReference>
<keyword evidence="1" id="KW-0812">Transmembrane</keyword>
<proteinExistence type="predicted"/>
<feature type="transmembrane region" description="Helical" evidence="1">
    <location>
        <begin position="12"/>
        <end position="29"/>
    </location>
</feature>